<dbReference type="EMBL" id="CP003876">
    <property type="protein sequence ID" value="AFU02357.1"/>
    <property type="molecule type" value="Genomic_DNA"/>
</dbReference>
<keyword evidence="1" id="KW-1133">Transmembrane helix</keyword>
<sequence length="76" mass="7773">MVTKPVANPGEPGQAPVDPETDVARLLRVFGRRAIFLAALALPAGQHLLAVLLLLAGLGLLVVPGSGWPDGASPDQ</sequence>
<keyword evidence="3" id="KW-1185">Reference proteome</keyword>
<evidence type="ECO:0000313" key="3">
    <source>
        <dbReference type="Proteomes" id="UP000006304"/>
    </source>
</evidence>
<organism evidence="2 3">
    <name type="scientific">Nocardia brasiliensis (strain ATCC 700358 / HUJEG-1)</name>
    <dbReference type="NCBI Taxonomy" id="1133849"/>
    <lineage>
        <taxon>Bacteria</taxon>
        <taxon>Bacillati</taxon>
        <taxon>Actinomycetota</taxon>
        <taxon>Actinomycetes</taxon>
        <taxon>Mycobacteriales</taxon>
        <taxon>Nocardiaceae</taxon>
        <taxon>Nocardia</taxon>
    </lineage>
</organism>
<protein>
    <submittedName>
        <fullName evidence="2">Uncharacterized protein</fullName>
    </submittedName>
</protein>
<keyword evidence="1" id="KW-0812">Transmembrane</keyword>
<evidence type="ECO:0000256" key="1">
    <source>
        <dbReference type="SAM" id="Phobius"/>
    </source>
</evidence>
<feature type="transmembrane region" description="Helical" evidence="1">
    <location>
        <begin position="35"/>
        <end position="63"/>
    </location>
</feature>
<name>K0EXZ3_NOCB7</name>
<dbReference type="AlphaFoldDB" id="K0EXZ3"/>
<dbReference type="KEGG" id="nbr:O3I_022010"/>
<proteinExistence type="predicted"/>
<evidence type="ECO:0000313" key="2">
    <source>
        <dbReference type="EMBL" id="AFU02357.1"/>
    </source>
</evidence>
<reference evidence="2 3" key="1">
    <citation type="journal article" date="2012" name="J. Bacteriol.">
        <title>Complete genome sequence of Nocardia brasiliensis HUJEG-1.</title>
        <authorList>
            <person name="Vera-Cabrera L."/>
            <person name="Ortiz-Lopez R."/>
            <person name="Elizondo-Gonzalez R."/>
            <person name="Perez-Maya A.A."/>
            <person name="Ocampo-Candiani J."/>
        </authorList>
    </citation>
    <scope>NUCLEOTIDE SEQUENCE [LARGE SCALE GENOMIC DNA]</scope>
    <source>
        <strain evidence="3">ATCC 700358</strain>
    </source>
</reference>
<dbReference type="Proteomes" id="UP000006304">
    <property type="component" value="Chromosome"/>
</dbReference>
<keyword evidence="1" id="KW-0472">Membrane</keyword>
<dbReference type="HOGENOM" id="CLU_2650811_0_0_11"/>
<gene>
    <name evidence="2" type="ORF">O3I_022010</name>
</gene>
<accession>K0EXZ3</accession>